<dbReference type="EMBL" id="CP159510">
    <property type="protein sequence ID" value="XCJ15800.1"/>
    <property type="molecule type" value="Genomic_DNA"/>
</dbReference>
<dbReference type="Gene3D" id="1.10.3810.10">
    <property type="entry name" value="Biosynthetic peptidoglycan transglycosylase-like"/>
    <property type="match status" value="1"/>
</dbReference>
<keyword evidence="3" id="KW-1003">Cell membrane</keyword>
<dbReference type="GO" id="GO:0009002">
    <property type="term" value="F:serine-type D-Ala-D-Ala carboxypeptidase activity"/>
    <property type="evidence" value="ECO:0007669"/>
    <property type="project" value="UniProtKB-EC"/>
</dbReference>
<dbReference type="GO" id="GO:0009252">
    <property type="term" value="P:peptidoglycan biosynthetic process"/>
    <property type="evidence" value="ECO:0007669"/>
    <property type="project" value="UniProtKB-KW"/>
</dbReference>
<evidence type="ECO:0000256" key="6">
    <source>
        <dbReference type="ARBA" id="ARBA00022676"/>
    </source>
</evidence>
<keyword evidence="12 18" id="KW-1133">Transmembrane helix</keyword>
<keyword evidence="7" id="KW-0808">Transferase</keyword>
<keyword evidence="6" id="KW-0328">Glycosyltransferase</keyword>
<dbReference type="InterPro" id="IPR050396">
    <property type="entry name" value="Glycosyltr_51/Transpeptidase"/>
</dbReference>
<dbReference type="PANTHER" id="PTHR32282">
    <property type="entry name" value="BINDING PROTEIN TRANSPEPTIDASE, PUTATIVE-RELATED"/>
    <property type="match status" value="1"/>
</dbReference>
<dbReference type="SUPFAM" id="SSF53955">
    <property type="entry name" value="Lysozyme-like"/>
    <property type="match status" value="1"/>
</dbReference>
<evidence type="ECO:0000259" key="20">
    <source>
        <dbReference type="Pfam" id="PF00912"/>
    </source>
</evidence>
<dbReference type="GO" id="GO:0006508">
    <property type="term" value="P:proteolysis"/>
    <property type="evidence" value="ECO:0007669"/>
    <property type="project" value="UniProtKB-KW"/>
</dbReference>
<evidence type="ECO:0000256" key="9">
    <source>
        <dbReference type="ARBA" id="ARBA00022801"/>
    </source>
</evidence>
<dbReference type="GO" id="GO:0030288">
    <property type="term" value="C:outer membrane-bounded periplasmic space"/>
    <property type="evidence" value="ECO:0007669"/>
    <property type="project" value="TreeGrafter"/>
</dbReference>
<organism evidence="21">
    <name type="scientific">Sporolactobacillus sp. Y61</name>
    <dbReference type="NCBI Taxonomy" id="3160863"/>
    <lineage>
        <taxon>Bacteria</taxon>
        <taxon>Bacillati</taxon>
        <taxon>Bacillota</taxon>
        <taxon>Bacilli</taxon>
        <taxon>Bacillales</taxon>
        <taxon>Sporolactobacillaceae</taxon>
        <taxon>Sporolactobacillus</taxon>
    </lineage>
</organism>
<comment type="similarity">
    <text evidence="2">In the N-terminal section; belongs to the glycosyltransferase 51 family.</text>
</comment>
<dbReference type="Pfam" id="PF00905">
    <property type="entry name" value="Transpeptidase"/>
    <property type="match status" value="1"/>
</dbReference>
<dbReference type="GO" id="GO:0008955">
    <property type="term" value="F:peptidoglycan glycosyltransferase activity"/>
    <property type="evidence" value="ECO:0007669"/>
    <property type="project" value="UniProtKB-EC"/>
</dbReference>
<sequence>MHGLRECFGKIGENHMDRKRIEKRLFQIAYFVLSAAIVGLFVYFVILLIGNHYTDDEKLVMSRTSIIVDQKGQEISRLYAENREPVSLKKIPERVQDAFIVTEDIRFYDHSGIDLRGISRAIVSNLLSGEKREGGSTITQQLARNAYLSNEKSWMRKAKEAAIAISLERRYSKKQILEMYLNQLYFGHGIYGIQTASRFFFNKSADELNETEAALLAALPKGPNGYSPILHPKKALERRNLVIGLLQKHGKLSAEQSVRMKGTTLGLHIQRIQTHPEYDSYVDLVKDEAQRRFHIDEDELIRGGYKIVVPINREAQKASYQAFKDNRYFRGSNPKLSPQGAFVLMNKNGAMLAAQGGRNYVRGSLNRVQSSRQPGSSFKPLAVYGPALDSGKYQPYSLLQDKEVSYGKYAPTNYTGRYTGEMTMYDAITVSQNAPAVWLLNQIGIEKSKSYLKKMDINLPDKGLAIALGGLRDGVTPLQMASAYTAFDNQGVQSEPWFIQTLYDHQGRKIGGEPAEKKKVFSAQTAWYMTRMLQSVVKNGTGQAGYSASEIAGKTGSVAYSRNGLSDAWFVGYTPEVTGAVWIGYDQTNEKQYLSGSSDDAVSLFKTIINGVPGQSRLAFEKPDGVADLDQPIRMAEVTRLTAKGTLGKFAMPALELNWNGSKDKRMIYSIYAEENGKTKLKGKVTGENHYRIDFVNPMANASYYVIPYNPQTGRHGATSPKVEANWFSKL</sequence>
<dbReference type="AlphaFoldDB" id="A0AAU8IC72"/>
<dbReference type="Gene3D" id="3.40.710.10">
    <property type="entry name" value="DD-peptidase/beta-lactamase superfamily"/>
    <property type="match status" value="1"/>
</dbReference>
<keyword evidence="10" id="KW-0133">Cell shape</keyword>
<feature type="domain" description="Penicillin-binding protein transpeptidase" evidence="19">
    <location>
        <begin position="341"/>
        <end position="609"/>
    </location>
</feature>
<evidence type="ECO:0000256" key="13">
    <source>
        <dbReference type="ARBA" id="ARBA00023136"/>
    </source>
</evidence>
<dbReference type="GO" id="GO:0008360">
    <property type="term" value="P:regulation of cell shape"/>
    <property type="evidence" value="ECO:0007669"/>
    <property type="project" value="UniProtKB-KW"/>
</dbReference>
<keyword evidence="8 18" id="KW-0812">Transmembrane</keyword>
<evidence type="ECO:0000256" key="3">
    <source>
        <dbReference type="ARBA" id="ARBA00022475"/>
    </source>
</evidence>
<evidence type="ECO:0000256" key="15">
    <source>
        <dbReference type="ARBA" id="ARBA00023316"/>
    </source>
</evidence>
<evidence type="ECO:0000256" key="17">
    <source>
        <dbReference type="ARBA" id="ARBA00049902"/>
    </source>
</evidence>
<keyword evidence="13 18" id="KW-0472">Membrane</keyword>
<dbReference type="GO" id="GO:0008658">
    <property type="term" value="F:penicillin binding"/>
    <property type="evidence" value="ECO:0007669"/>
    <property type="project" value="InterPro"/>
</dbReference>
<keyword evidence="4" id="KW-0121">Carboxypeptidase</keyword>
<comment type="catalytic activity">
    <reaction evidence="17">
        <text>[GlcNAc-(1-&gt;4)-Mur2Ac(oyl-L-Ala-gamma-D-Glu-L-Lys-D-Ala-D-Ala)](n)-di-trans,octa-cis-undecaprenyl diphosphate + beta-D-GlcNAc-(1-&gt;4)-Mur2Ac(oyl-L-Ala-gamma-D-Glu-L-Lys-D-Ala-D-Ala)-di-trans,octa-cis-undecaprenyl diphosphate = [GlcNAc-(1-&gt;4)-Mur2Ac(oyl-L-Ala-gamma-D-Glu-L-Lys-D-Ala-D-Ala)](n+1)-di-trans,octa-cis-undecaprenyl diphosphate + di-trans,octa-cis-undecaprenyl diphosphate + H(+)</text>
        <dbReference type="Rhea" id="RHEA:23708"/>
        <dbReference type="Rhea" id="RHEA-COMP:9602"/>
        <dbReference type="Rhea" id="RHEA-COMP:9603"/>
        <dbReference type="ChEBI" id="CHEBI:15378"/>
        <dbReference type="ChEBI" id="CHEBI:58405"/>
        <dbReference type="ChEBI" id="CHEBI:60033"/>
        <dbReference type="ChEBI" id="CHEBI:78435"/>
        <dbReference type="EC" id="2.4.99.28"/>
    </reaction>
</comment>
<evidence type="ECO:0000256" key="5">
    <source>
        <dbReference type="ARBA" id="ARBA00022670"/>
    </source>
</evidence>
<proteinExistence type="inferred from homology"/>
<feature type="transmembrane region" description="Helical" evidence="18">
    <location>
        <begin position="28"/>
        <end position="49"/>
    </location>
</feature>
<dbReference type="Pfam" id="PF00912">
    <property type="entry name" value="Transgly"/>
    <property type="match status" value="1"/>
</dbReference>
<evidence type="ECO:0000256" key="10">
    <source>
        <dbReference type="ARBA" id="ARBA00022960"/>
    </source>
</evidence>
<dbReference type="InterPro" id="IPR036950">
    <property type="entry name" value="PBP_transglycosylase"/>
</dbReference>
<name>A0AAU8IC72_9BACL</name>
<evidence type="ECO:0000256" key="11">
    <source>
        <dbReference type="ARBA" id="ARBA00022984"/>
    </source>
</evidence>
<evidence type="ECO:0000313" key="21">
    <source>
        <dbReference type="EMBL" id="XCJ15800.1"/>
    </source>
</evidence>
<evidence type="ECO:0000256" key="2">
    <source>
        <dbReference type="ARBA" id="ARBA00007739"/>
    </source>
</evidence>
<dbReference type="PANTHER" id="PTHR32282:SF32">
    <property type="entry name" value="PENICILLIN-BINDING PROTEIN 2A"/>
    <property type="match status" value="1"/>
</dbReference>
<evidence type="ECO:0000256" key="7">
    <source>
        <dbReference type="ARBA" id="ARBA00022679"/>
    </source>
</evidence>
<gene>
    <name evidence="21" type="ORF">ABNN70_08670</name>
</gene>
<evidence type="ECO:0000259" key="19">
    <source>
        <dbReference type="Pfam" id="PF00905"/>
    </source>
</evidence>
<feature type="domain" description="Glycosyl transferase family 51" evidence="20">
    <location>
        <begin position="72"/>
        <end position="244"/>
    </location>
</feature>
<keyword evidence="14" id="KW-0511">Multifunctional enzyme</keyword>
<keyword evidence="9" id="KW-0378">Hydrolase</keyword>
<dbReference type="InterPro" id="IPR012338">
    <property type="entry name" value="Beta-lactam/transpept-like"/>
</dbReference>
<keyword evidence="5" id="KW-0645">Protease</keyword>
<reference evidence="21" key="1">
    <citation type="submission" date="2024-06" db="EMBL/GenBank/DDBJ databases">
        <authorList>
            <person name="Fan A."/>
            <person name="Zhang F.Y."/>
            <person name="Zhang L."/>
        </authorList>
    </citation>
    <scope>NUCLEOTIDE SEQUENCE</scope>
    <source>
        <strain evidence="21">Y61</strain>
    </source>
</reference>
<dbReference type="NCBIfam" id="TIGR02074">
    <property type="entry name" value="PBP_1a_fam"/>
    <property type="match status" value="1"/>
</dbReference>
<dbReference type="SUPFAM" id="SSF56601">
    <property type="entry name" value="beta-lactamase/transpeptidase-like"/>
    <property type="match status" value="1"/>
</dbReference>
<protein>
    <submittedName>
        <fullName evidence="21">PBP1A family penicillin-binding protein</fullName>
    </submittedName>
</protein>
<keyword evidence="15" id="KW-0961">Cell wall biogenesis/degradation</keyword>
<accession>A0AAU8IC72</accession>
<comment type="similarity">
    <text evidence="1">In the C-terminal section; belongs to the transpeptidase family.</text>
</comment>
<dbReference type="InterPro" id="IPR001460">
    <property type="entry name" value="PCN-bd_Tpept"/>
</dbReference>
<keyword evidence="11" id="KW-0573">Peptidoglycan synthesis</keyword>
<evidence type="ECO:0000256" key="14">
    <source>
        <dbReference type="ARBA" id="ARBA00023268"/>
    </source>
</evidence>
<comment type="catalytic activity">
    <reaction evidence="16">
        <text>Preferential cleavage: (Ac)2-L-Lys-D-Ala-|-D-Ala. Also transpeptidation of peptidyl-alanyl moieties that are N-acyl substituents of D-alanine.</text>
        <dbReference type="EC" id="3.4.16.4"/>
    </reaction>
</comment>
<dbReference type="RefSeq" id="WP_353947562.1">
    <property type="nucleotide sequence ID" value="NZ_CP159510.1"/>
</dbReference>
<dbReference type="InterPro" id="IPR023346">
    <property type="entry name" value="Lysozyme-like_dom_sf"/>
</dbReference>
<evidence type="ECO:0000256" key="8">
    <source>
        <dbReference type="ARBA" id="ARBA00022692"/>
    </source>
</evidence>
<evidence type="ECO:0000256" key="12">
    <source>
        <dbReference type="ARBA" id="ARBA00022989"/>
    </source>
</evidence>
<dbReference type="GO" id="GO:0071555">
    <property type="term" value="P:cell wall organization"/>
    <property type="evidence" value="ECO:0007669"/>
    <property type="project" value="UniProtKB-KW"/>
</dbReference>
<dbReference type="FunFam" id="1.10.3810.10:FF:000001">
    <property type="entry name" value="Penicillin-binding protein 1A"/>
    <property type="match status" value="1"/>
</dbReference>
<evidence type="ECO:0000256" key="18">
    <source>
        <dbReference type="SAM" id="Phobius"/>
    </source>
</evidence>
<evidence type="ECO:0000256" key="4">
    <source>
        <dbReference type="ARBA" id="ARBA00022645"/>
    </source>
</evidence>
<evidence type="ECO:0000256" key="16">
    <source>
        <dbReference type="ARBA" id="ARBA00034000"/>
    </source>
</evidence>
<evidence type="ECO:0000256" key="1">
    <source>
        <dbReference type="ARBA" id="ARBA00007090"/>
    </source>
</evidence>
<dbReference type="InterPro" id="IPR001264">
    <property type="entry name" value="Glyco_trans_51"/>
</dbReference>